<dbReference type="Proteomes" id="UP000637788">
    <property type="component" value="Unassembled WGS sequence"/>
</dbReference>
<evidence type="ECO:0000313" key="2">
    <source>
        <dbReference type="EMBL" id="GGK76916.1"/>
    </source>
</evidence>
<name>A0A917QY55_9ACTN</name>
<organism evidence="2 3">
    <name type="scientific">Streptomyces flaveus</name>
    <dbReference type="NCBI Taxonomy" id="66370"/>
    <lineage>
        <taxon>Bacteria</taxon>
        <taxon>Bacillati</taxon>
        <taxon>Actinomycetota</taxon>
        <taxon>Actinomycetes</taxon>
        <taxon>Kitasatosporales</taxon>
        <taxon>Streptomycetaceae</taxon>
        <taxon>Streptomyces</taxon>
        <taxon>Streptomyces aurantiacus group</taxon>
    </lineage>
</organism>
<evidence type="ECO:0000313" key="3">
    <source>
        <dbReference type="Proteomes" id="UP000637788"/>
    </source>
</evidence>
<feature type="region of interest" description="Disordered" evidence="1">
    <location>
        <begin position="34"/>
        <end position="53"/>
    </location>
</feature>
<sequence length="108" mass="12128">MLGRGPPSAGRAEGTRTHPQRILLPMRRGSAPILRSGASTAVAKSRSGMERPVSRCTTWRRRFRKITSVWADDGYAGRLVNWAKERLHLTLQIVERSDARAPQLRPAR</sequence>
<keyword evidence="3" id="KW-1185">Reference proteome</keyword>
<protein>
    <recommendedName>
        <fullName evidence="4">Transposase</fullName>
    </recommendedName>
</protein>
<evidence type="ECO:0000256" key="1">
    <source>
        <dbReference type="SAM" id="MobiDB-lite"/>
    </source>
</evidence>
<reference evidence="2" key="2">
    <citation type="submission" date="2020-09" db="EMBL/GenBank/DDBJ databases">
        <authorList>
            <person name="Sun Q."/>
            <person name="Ohkuma M."/>
        </authorList>
    </citation>
    <scope>NUCLEOTIDE SEQUENCE</scope>
    <source>
        <strain evidence="2">JCM 3035</strain>
    </source>
</reference>
<proteinExistence type="predicted"/>
<dbReference type="EMBL" id="BMPQ01000010">
    <property type="protein sequence ID" value="GGK76916.1"/>
    <property type="molecule type" value="Genomic_DNA"/>
</dbReference>
<reference evidence="2" key="1">
    <citation type="journal article" date="2014" name="Int. J. Syst. Evol. Microbiol.">
        <title>Complete genome sequence of Corynebacterium casei LMG S-19264T (=DSM 44701T), isolated from a smear-ripened cheese.</title>
        <authorList>
            <consortium name="US DOE Joint Genome Institute (JGI-PGF)"/>
            <person name="Walter F."/>
            <person name="Albersmeier A."/>
            <person name="Kalinowski J."/>
            <person name="Ruckert C."/>
        </authorList>
    </citation>
    <scope>NUCLEOTIDE SEQUENCE</scope>
    <source>
        <strain evidence="2">JCM 3035</strain>
    </source>
</reference>
<feature type="region of interest" description="Disordered" evidence="1">
    <location>
        <begin position="1"/>
        <end position="29"/>
    </location>
</feature>
<gene>
    <name evidence="2" type="ORF">GCM10010094_42660</name>
</gene>
<accession>A0A917QY55</accession>
<dbReference type="AlphaFoldDB" id="A0A917QY55"/>
<comment type="caution">
    <text evidence="2">The sequence shown here is derived from an EMBL/GenBank/DDBJ whole genome shotgun (WGS) entry which is preliminary data.</text>
</comment>
<evidence type="ECO:0008006" key="4">
    <source>
        <dbReference type="Google" id="ProtNLM"/>
    </source>
</evidence>